<dbReference type="FunFam" id="3.40.640.10:FF:000033">
    <property type="entry name" value="Aspartate aminotransferase"/>
    <property type="match status" value="1"/>
</dbReference>
<dbReference type="STRING" id="1715989.NITINOP_2668"/>
<dbReference type="EMBL" id="LN885086">
    <property type="protein sequence ID" value="CUQ67640.1"/>
    <property type="molecule type" value="Genomic_DNA"/>
</dbReference>
<feature type="domain" description="Aminotransferase class I/classII large" evidence="7">
    <location>
        <begin position="31"/>
        <end position="388"/>
    </location>
</feature>
<dbReference type="InterPro" id="IPR015422">
    <property type="entry name" value="PyrdxlP-dep_Trfase_small"/>
</dbReference>
<dbReference type="PANTHER" id="PTHR46383">
    <property type="entry name" value="ASPARTATE AMINOTRANSFERASE"/>
    <property type="match status" value="1"/>
</dbReference>
<dbReference type="GO" id="GO:0006520">
    <property type="term" value="P:amino acid metabolic process"/>
    <property type="evidence" value="ECO:0007669"/>
    <property type="project" value="InterPro"/>
</dbReference>
<dbReference type="GO" id="GO:0030170">
    <property type="term" value="F:pyridoxal phosphate binding"/>
    <property type="evidence" value="ECO:0007669"/>
    <property type="project" value="InterPro"/>
</dbReference>
<dbReference type="InterPro" id="IPR050596">
    <property type="entry name" value="AspAT/PAT-like"/>
</dbReference>
<accession>A0A0S4KWN5</accession>
<sequence>MKLAARVNKITPSPTLAMTATAKAMAAQGIDVVDFSSGEPDFDTPEPVKAAAEAAIRAGFTKYTPSSGIDELRQAIIEKFQSEFGLRYEKSQILVSCGAKHSLYNLAQAYLEAGDEVIIAAPYWVSYVDQALLNDATPVFLRTSENDGYAIDVDDLRRSITPRTKAIVINSPCNPTGATYDRKTLQSIAEMAVRHRILIISDEIYEKIVYDGVTHVSIASLGPEVAAQTVVINGVSKAYAMTGWRIGYAAGPKEILTAMANIQSQSTSNPCSISQKAAVAALKLGASFTEKMVTEFDRRRRAMIDGLNRIAGVTCRMPTGAFYAFPNVAGVLGKRGPDGPIHSPQALADYLLKHAHVAVVPGEPFGSKEHIRLSYATGMDTINRGLDRLAEAVQKLQT</sequence>
<dbReference type="PANTHER" id="PTHR46383:SF1">
    <property type="entry name" value="ASPARTATE AMINOTRANSFERASE"/>
    <property type="match status" value="1"/>
</dbReference>
<dbReference type="AlphaFoldDB" id="A0A0S4KWN5"/>
<keyword evidence="4 6" id="KW-0808">Transferase</keyword>
<dbReference type="Proteomes" id="UP000066284">
    <property type="component" value="Chromosome 1"/>
</dbReference>
<dbReference type="InterPro" id="IPR004839">
    <property type="entry name" value="Aminotransferase_I/II_large"/>
</dbReference>
<organism evidence="8 9">
    <name type="scientific">Candidatus Nitrospira inopinata</name>
    <dbReference type="NCBI Taxonomy" id="1715989"/>
    <lineage>
        <taxon>Bacteria</taxon>
        <taxon>Pseudomonadati</taxon>
        <taxon>Nitrospirota</taxon>
        <taxon>Nitrospiria</taxon>
        <taxon>Nitrospirales</taxon>
        <taxon>Nitrospiraceae</taxon>
        <taxon>Nitrospira</taxon>
    </lineage>
</organism>
<dbReference type="SUPFAM" id="SSF53383">
    <property type="entry name" value="PLP-dependent transferases"/>
    <property type="match status" value="1"/>
</dbReference>
<gene>
    <name evidence="8" type="primary">aspC</name>
    <name evidence="8" type="ORF">NITINOP_2668</name>
</gene>
<dbReference type="InterPro" id="IPR015421">
    <property type="entry name" value="PyrdxlP-dep_Trfase_major"/>
</dbReference>
<dbReference type="GO" id="GO:0008483">
    <property type="term" value="F:transaminase activity"/>
    <property type="evidence" value="ECO:0007669"/>
    <property type="project" value="UniProtKB-KW"/>
</dbReference>
<evidence type="ECO:0000313" key="9">
    <source>
        <dbReference type="Proteomes" id="UP000066284"/>
    </source>
</evidence>
<dbReference type="EC" id="2.6.1.-" evidence="6"/>
<dbReference type="PRINTS" id="PR00753">
    <property type="entry name" value="ACCSYNTHASE"/>
</dbReference>
<dbReference type="RefSeq" id="WP_062486308.1">
    <property type="nucleotide sequence ID" value="NZ_LN885086.1"/>
</dbReference>
<dbReference type="InterPro" id="IPR004838">
    <property type="entry name" value="NHTrfase_class1_PyrdxlP-BS"/>
</dbReference>
<evidence type="ECO:0000256" key="4">
    <source>
        <dbReference type="ARBA" id="ARBA00022679"/>
    </source>
</evidence>
<comment type="similarity">
    <text evidence="2 6">Belongs to the class-I pyridoxal-phosphate-dependent aminotransferase family.</text>
</comment>
<dbReference type="PROSITE" id="PS00105">
    <property type="entry name" value="AA_TRANSFER_CLASS_1"/>
    <property type="match status" value="1"/>
</dbReference>
<protein>
    <recommendedName>
        <fullName evidence="6">Aminotransferase</fullName>
        <ecNumber evidence="6">2.6.1.-</ecNumber>
    </recommendedName>
</protein>
<dbReference type="Gene3D" id="3.90.1150.10">
    <property type="entry name" value="Aspartate Aminotransferase, domain 1"/>
    <property type="match status" value="1"/>
</dbReference>
<dbReference type="Pfam" id="PF00155">
    <property type="entry name" value="Aminotran_1_2"/>
    <property type="match status" value="1"/>
</dbReference>
<evidence type="ECO:0000256" key="1">
    <source>
        <dbReference type="ARBA" id="ARBA00001933"/>
    </source>
</evidence>
<evidence type="ECO:0000256" key="5">
    <source>
        <dbReference type="ARBA" id="ARBA00022898"/>
    </source>
</evidence>
<keyword evidence="3 6" id="KW-0032">Aminotransferase</keyword>
<evidence type="ECO:0000313" key="8">
    <source>
        <dbReference type="EMBL" id="CUQ67640.1"/>
    </source>
</evidence>
<evidence type="ECO:0000256" key="6">
    <source>
        <dbReference type="RuleBase" id="RU000481"/>
    </source>
</evidence>
<evidence type="ECO:0000256" key="2">
    <source>
        <dbReference type="ARBA" id="ARBA00007441"/>
    </source>
</evidence>
<dbReference type="OrthoDB" id="9802328at2"/>
<evidence type="ECO:0000259" key="7">
    <source>
        <dbReference type="Pfam" id="PF00155"/>
    </source>
</evidence>
<dbReference type="Gene3D" id="3.40.640.10">
    <property type="entry name" value="Type I PLP-dependent aspartate aminotransferase-like (Major domain)"/>
    <property type="match status" value="1"/>
</dbReference>
<comment type="cofactor">
    <cofactor evidence="1 6">
        <name>pyridoxal 5'-phosphate</name>
        <dbReference type="ChEBI" id="CHEBI:597326"/>
    </cofactor>
</comment>
<name>A0A0S4KWN5_9BACT</name>
<keyword evidence="5" id="KW-0663">Pyridoxal phosphate</keyword>
<dbReference type="InterPro" id="IPR015424">
    <property type="entry name" value="PyrdxlP-dep_Trfase"/>
</dbReference>
<dbReference type="KEGG" id="nio:NITINOP_2668"/>
<evidence type="ECO:0000256" key="3">
    <source>
        <dbReference type="ARBA" id="ARBA00022576"/>
    </source>
</evidence>
<dbReference type="CDD" id="cd00609">
    <property type="entry name" value="AAT_like"/>
    <property type="match status" value="1"/>
</dbReference>
<proteinExistence type="inferred from homology"/>
<keyword evidence="9" id="KW-1185">Reference proteome</keyword>
<reference evidence="9" key="1">
    <citation type="submission" date="2015-09" db="EMBL/GenBank/DDBJ databases">
        <authorList>
            <person name="Daims H."/>
        </authorList>
    </citation>
    <scope>NUCLEOTIDE SEQUENCE [LARGE SCALE GENOMIC DNA]</scope>
</reference>